<evidence type="ECO:0000313" key="3">
    <source>
        <dbReference type="Proteomes" id="UP001458880"/>
    </source>
</evidence>
<evidence type="ECO:0000256" key="1">
    <source>
        <dbReference type="SAM" id="MobiDB-lite"/>
    </source>
</evidence>
<feature type="compositionally biased region" description="Basic residues" evidence="1">
    <location>
        <begin position="1"/>
        <end position="18"/>
    </location>
</feature>
<dbReference type="Proteomes" id="UP001458880">
    <property type="component" value="Unassembled WGS sequence"/>
</dbReference>
<dbReference type="EMBL" id="JASPKY010000652">
    <property type="protein sequence ID" value="KAK9687294.1"/>
    <property type="molecule type" value="Genomic_DNA"/>
</dbReference>
<protein>
    <submittedName>
        <fullName evidence="2">Uncharacterized protein</fullName>
    </submittedName>
</protein>
<proteinExistence type="predicted"/>
<feature type="region of interest" description="Disordered" evidence="1">
    <location>
        <begin position="1"/>
        <end position="25"/>
    </location>
</feature>
<dbReference type="AlphaFoldDB" id="A0AAW1IDC5"/>
<reference evidence="2 3" key="1">
    <citation type="journal article" date="2024" name="BMC Genomics">
        <title>De novo assembly and annotation of Popillia japonica's genome with initial clues to its potential as an invasive pest.</title>
        <authorList>
            <person name="Cucini C."/>
            <person name="Boschi S."/>
            <person name="Funari R."/>
            <person name="Cardaioli E."/>
            <person name="Iannotti N."/>
            <person name="Marturano G."/>
            <person name="Paoli F."/>
            <person name="Bruttini M."/>
            <person name="Carapelli A."/>
            <person name="Frati F."/>
            <person name="Nardi F."/>
        </authorList>
    </citation>
    <scope>NUCLEOTIDE SEQUENCE [LARGE SCALE GENOMIC DNA]</scope>
    <source>
        <strain evidence="2">DMR45628</strain>
    </source>
</reference>
<gene>
    <name evidence="2" type="ORF">QE152_g36549</name>
</gene>
<accession>A0AAW1IDC5</accession>
<keyword evidence="3" id="KW-1185">Reference proteome</keyword>
<organism evidence="2 3">
    <name type="scientific">Popillia japonica</name>
    <name type="common">Japanese beetle</name>
    <dbReference type="NCBI Taxonomy" id="7064"/>
    <lineage>
        <taxon>Eukaryota</taxon>
        <taxon>Metazoa</taxon>
        <taxon>Ecdysozoa</taxon>
        <taxon>Arthropoda</taxon>
        <taxon>Hexapoda</taxon>
        <taxon>Insecta</taxon>
        <taxon>Pterygota</taxon>
        <taxon>Neoptera</taxon>
        <taxon>Endopterygota</taxon>
        <taxon>Coleoptera</taxon>
        <taxon>Polyphaga</taxon>
        <taxon>Scarabaeiformia</taxon>
        <taxon>Scarabaeidae</taxon>
        <taxon>Rutelinae</taxon>
        <taxon>Popillia</taxon>
    </lineage>
</organism>
<name>A0AAW1IDC5_POPJA</name>
<sequence>MGSQRRSHKGLKKNKKSAALKNVHMRTQNEKYKDNVSSVLQVNLDAMQIVADVEEKEKIDYLNSSTCCHPKNMMMTNDDGPFAPTPSTSEAVNFDDAW</sequence>
<evidence type="ECO:0000313" key="2">
    <source>
        <dbReference type="EMBL" id="KAK9687294.1"/>
    </source>
</evidence>
<comment type="caution">
    <text evidence="2">The sequence shown here is derived from an EMBL/GenBank/DDBJ whole genome shotgun (WGS) entry which is preliminary data.</text>
</comment>
<feature type="region of interest" description="Disordered" evidence="1">
    <location>
        <begin position="78"/>
        <end position="98"/>
    </location>
</feature>